<keyword evidence="1" id="KW-0233">DNA recombination</keyword>
<feature type="domain" description="Tyr recombinase" evidence="2">
    <location>
        <begin position="1"/>
        <end position="188"/>
    </location>
</feature>
<gene>
    <name evidence="3" type="ORF">ACFP50_12665</name>
</gene>
<keyword evidence="4" id="KW-1185">Reference proteome</keyword>
<organism evidence="3 4">
    <name type="scientific">Streptomyces pratens</name>
    <dbReference type="NCBI Taxonomy" id="887456"/>
    <lineage>
        <taxon>Bacteria</taxon>
        <taxon>Bacillati</taxon>
        <taxon>Actinomycetota</taxon>
        <taxon>Actinomycetes</taxon>
        <taxon>Kitasatosporales</taxon>
        <taxon>Streptomycetaceae</taxon>
        <taxon>Streptomyces</taxon>
    </lineage>
</organism>
<dbReference type="SUPFAM" id="SSF56349">
    <property type="entry name" value="DNA breaking-rejoining enzymes"/>
    <property type="match status" value="1"/>
</dbReference>
<dbReference type="InterPro" id="IPR013762">
    <property type="entry name" value="Integrase-like_cat_sf"/>
</dbReference>
<proteinExistence type="predicted"/>
<evidence type="ECO:0000259" key="2">
    <source>
        <dbReference type="PROSITE" id="PS51898"/>
    </source>
</evidence>
<dbReference type="PANTHER" id="PTHR30349">
    <property type="entry name" value="PHAGE INTEGRASE-RELATED"/>
    <property type="match status" value="1"/>
</dbReference>
<reference evidence="4" key="1">
    <citation type="journal article" date="2019" name="Int. J. Syst. Evol. Microbiol.">
        <title>The Global Catalogue of Microorganisms (GCM) 10K type strain sequencing project: providing services to taxonomists for standard genome sequencing and annotation.</title>
        <authorList>
            <consortium name="The Broad Institute Genomics Platform"/>
            <consortium name="The Broad Institute Genome Sequencing Center for Infectious Disease"/>
            <person name="Wu L."/>
            <person name="Ma J."/>
        </authorList>
    </citation>
    <scope>NUCLEOTIDE SEQUENCE [LARGE SCALE GENOMIC DNA]</scope>
    <source>
        <strain evidence="4">JCM 12763</strain>
    </source>
</reference>
<dbReference type="EMBL" id="JBHSPT010000030">
    <property type="protein sequence ID" value="MFC6056286.1"/>
    <property type="molecule type" value="Genomic_DNA"/>
</dbReference>
<evidence type="ECO:0000256" key="1">
    <source>
        <dbReference type="ARBA" id="ARBA00023172"/>
    </source>
</evidence>
<dbReference type="PROSITE" id="PS51898">
    <property type="entry name" value="TYR_RECOMBINASE"/>
    <property type="match status" value="1"/>
</dbReference>
<dbReference type="PANTHER" id="PTHR30349:SF64">
    <property type="entry name" value="PROPHAGE INTEGRASE INTD-RELATED"/>
    <property type="match status" value="1"/>
</dbReference>
<dbReference type="Gene3D" id="1.10.443.10">
    <property type="entry name" value="Intergrase catalytic core"/>
    <property type="match status" value="1"/>
</dbReference>
<sequence length="202" mass="22343">MRACRSARDRLIVLLMARAGIRRGELAGLRRADLHFVLDARPLGCPVPGSHLHVIRRDNINRASAKSRNSRAVPVDALLMQAHDQYVIERARNAAAADSDFLLVNLFRGHIGAPMRLGAINELITSLSRRAGLQRRVRPHQGRHGFADNVVAAGGKLDELAELLGHDSLLSSQPYLHPSHERLRDAVERVPSPRLFLEGPHS</sequence>
<accession>A0ABW1LXE8</accession>
<dbReference type="Proteomes" id="UP001596242">
    <property type="component" value="Unassembled WGS sequence"/>
</dbReference>
<dbReference type="InterPro" id="IPR002104">
    <property type="entry name" value="Integrase_catalytic"/>
</dbReference>
<dbReference type="InterPro" id="IPR050090">
    <property type="entry name" value="Tyrosine_recombinase_XerCD"/>
</dbReference>
<name>A0ABW1LXE8_9ACTN</name>
<comment type="caution">
    <text evidence="3">The sequence shown here is derived from an EMBL/GenBank/DDBJ whole genome shotgun (WGS) entry which is preliminary data.</text>
</comment>
<dbReference type="InterPro" id="IPR011010">
    <property type="entry name" value="DNA_brk_join_enz"/>
</dbReference>
<dbReference type="RefSeq" id="WP_386396259.1">
    <property type="nucleotide sequence ID" value="NZ_JBHSPT010000030.1"/>
</dbReference>
<evidence type="ECO:0000313" key="4">
    <source>
        <dbReference type="Proteomes" id="UP001596242"/>
    </source>
</evidence>
<dbReference type="Pfam" id="PF00589">
    <property type="entry name" value="Phage_integrase"/>
    <property type="match status" value="1"/>
</dbReference>
<protein>
    <submittedName>
        <fullName evidence="3">Tyrosine-type recombinase/integrase</fullName>
    </submittedName>
</protein>
<evidence type="ECO:0000313" key="3">
    <source>
        <dbReference type="EMBL" id="MFC6056286.1"/>
    </source>
</evidence>